<keyword evidence="2" id="KW-1185">Reference proteome</keyword>
<name>A0A7G6WSP1_9ACTN</name>
<sequence>MLLGRQQVAAAAPVVQRLSYGLDRQTSQDKYVDQAVKLWTTQPGMSLKNFANSMMKTIGVELNGYGVPLFGWTFVSGAGASGLFDSKAWKVQVNVSKFSSRTIPKTLKDLTVAEVTEVVGTLYHESRHTDQDVLIIREQLDQKKTADQIFADTKIRRDVIKAVAASKYSNPLDADQIAHAKRMFDVMYGAHKELLEFLMRNSAAFEGLDTLAAPTSKLSAAAAHIKTFAAWQSAVLQPKLKQMKAMKSPTPAETALLQRLQLVDTSLTNLMAGWKKVAGVKAPAQADVDDVRDLAADARDAIFDAYVKLEGEQDAIRVEDEIKTAFTSKVAKP</sequence>
<protein>
    <submittedName>
        <fullName evidence="1">Uncharacterized protein</fullName>
    </submittedName>
</protein>
<organism evidence="1 2">
    <name type="scientific">Kribbella qitaiheensis</name>
    <dbReference type="NCBI Taxonomy" id="1544730"/>
    <lineage>
        <taxon>Bacteria</taxon>
        <taxon>Bacillati</taxon>
        <taxon>Actinomycetota</taxon>
        <taxon>Actinomycetes</taxon>
        <taxon>Propionibacteriales</taxon>
        <taxon>Kribbellaceae</taxon>
        <taxon>Kribbella</taxon>
    </lineage>
</organism>
<reference evidence="1 2" key="2">
    <citation type="journal article" date="2020" name="Microbiol. Resour. Announc.">
        <title>Antarctic desert soil bacteria exhibit high novel natural product potential, evaluated through long-read genome sequencing and comparative genomics.</title>
        <authorList>
            <person name="Benaud N."/>
            <person name="Edwards R.J."/>
            <person name="Amos T.G."/>
            <person name="D'Agostino P.M."/>
            <person name="Gutierrez-Chavez C."/>
            <person name="Montgomery K."/>
            <person name="Nicetic I."/>
            <person name="Ferrari B.C."/>
        </authorList>
    </citation>
    <scope>NUCLEOTIDE SEQUENCE [LARGE SCALE GENOMIC DNA]</scope>
    <source>
        <strain evidence="1 2">SPB151</strain>
    </source>
</reference>
<proteinExistence type="predicted"/>
<dbReference type="AlphaFoldDB" id="A0A7G6WSP1"/>
<gene>
    <name evidence="1" type="ORF">F1D05_02625</name>
</gene>
<dbReference type="Proteomes" id="UP000515563">
    <property type="component" value="Chromosome"/>
</dbReference>
<accession>A0A7G6WSP1</accession>
<evidence type="ECO:0000313" key="1">
    <source>
        <dbReference type="EMBL" id="QNE17006.1"/>
    </source>
</evidence>
<evidence type="ECO:0000313" key="2">
    <source>
        <dbReference type="Proteomes" id="UP000515563"/>
    </source>
</evidence>
<dbReference type="RefSeq" id="WP_185445840.1">
    <property type="nucleotide sequence ID" value="NZ_CP043661.1"/>
</dbReference>
<reference evidence="2" key="1">
    <citation type="submission" date="2019-09" db="EMBL/GenBank/DDBJ databases">
        <title>Antimicrobial potential of Antarctic Bacteria.</title>
        <authorList>
            <person name="Benaud N."/>
            <person name="Edwards R.J."/>
            <person name="Ferrari B.C."/>
        </authorList>
    </citation>
    <scope>NUCLEOTIDE SEQUENCE [LARGE SCALE GENOMIC DNA]</scope>
    <source>
        <strain evidence="2">SPB151</strain>
    </source>
</reference>
<dbReference type="EMBL" id="CP043661">
    <property type="protein sequence ID" value="QNE17006.1"/>
    <property type="molecule type" value="Genomic_DNA"/>
</dbReference>
<dbReference type="KEGG" id="kqi:F1D05_02625"/>